<feature type="transmembrane region" description="Helical" evidence="1">
    <location>
        <begin position="150"/>
        <end position="170"/>
    </location>
</feature>
<dbReference type="PANTHER" id="PTHR36933">
    <property type="entry name" value="SLL0788 PROTEIN"/>
    <property type="match status" value="1"/>
</dbReference>
<protein>
    <recommendedName>
        <fullName evidence="2">DUF305 domain-containing protein</fullName>
    </recommendedName>
</protein>
<evidence type="ECO:0000313" key="3">
    <source>
        <dbReference type="EMBL" id="BBL79058.1"/>
    </source>
</evidence>
<organism evidence="3 4">
    <name type="scientific">Rubrobacter xylanophilus</name>
    <dbReference type="NCBI Taxonomy" id="49319"/>
    <lineage>
        <taxon>Bacteria</taxon>
        <taxon>Bacillati</taxon>
        <taxon>Actinomycetota</taxon>
        <taxon>Rubrobacteria</taxon>
        <taxon>Rubrobacterales</taxon>
        <taxon>Rubrobacteraceae</taxon>
        <taxon>Rubrobacter</taxon>
    </lineage>
</organism>
<keyword evidence="4" id="KW-1185">Reference proteome</keyword>
<feature type="domain" description="DUF305" evidence="2">
    <location>
        <begin position="181"/>
        <end position="331"/>
    </location>
</feature>
<dbReference type="EMBL" id="AP019791">
    <property type="protein sequence ID" value="BBL79058.1"/>
    <property type="molecule type" value="Genomic_DNA"/>
</dbReference>
<proteinExistence type="predicted"/>
<dbReference type="Gene3D" id="1.20.1260.10">
    <property type="match status" value="1"/>
</dbReference>
<dbReference type="Proteomes" id="UP000318065">
    <property type="component" value="Chromosome"/>
</dbReference>
<evidence type="ECO:0000259" key="2">
    <source>
        <dbReference type="Pfam" id="PF03713"/>
    </source>
</evidence>
<evidence type="ECO:0000256" key="1">
    <source>
        <dbReference type="SAM" id="Phobius"/>
    </source>
</evidence>
<reference evidence="3" key="1">
    <citation type="journal article" date="2019" name="Microbiol. Resour. Announc.">
        <title>Complete Genome Sequence of Rubrobacter xylanophilus Strain AA3-22, Isolated from Arima Onsen in Japan.</title>
        <authorList>
            <person name="Tomariguchi N."/>
            <person name="Miyazaki K."/>
        </authorList>
    </citation>
    <scope>NUCLEOTIDE SEQUENCE [LARGE SCALE GENOMIC DNA]</scope>
    <source>
        <strain evidence="3">AA3-22</strain>
    </source>
</reference>
<gene>
    <name evidence="3" type="ORF">RxyAA322_09120</name>
</gene>
<sequence>MTGLELGSEGRFARGSRAVLYAAAALSLAAALIHLRVTPEHFEEWWGYGAFFLGTAVFQGAYGPALLRWPRPALFSLGIAANLGVVVLWLVTRTAGVPFFGPDAGEMEAVGVLDLAATAAELVLVFVLARLRFSRRPGLLSVARGGDRTLVQILALAAVLLAGLALLLYLSGRPPGDGSPEAGFARDMSVHHAQAVEMAGIVQGRTDNEEVRTLATDIILTQQAQIGQMQGWLSVWDLSPTSAEPPMAWMGMPTEGTMPGMATRKEINALRDMPPAEMDKQFLRLMIPHHQGAIPMARAVLDRTDRPEVERLASSIVASQSAEIKAMQDMLRRMGEKPPPNKNGMDMPME</sequence>
<feature type="transmembrane region" description="Helical" evidence="1">
    <location>
        <begin position="74"/>
        <end position="91"/>
    </location>
</feature>
<dbReference type="AlphaFoldDB" id="A0A510HGL3"/>
<evidence type="ECO:0000313" key="4">
    <source>
        <dbReference type="Proteomes" id="UP000318065"/>
    </source>
</evidence>
<dbReference type="PANTHER" id="PTHR36933:SF1">
    <property type="entry name" value="SLL0788 PROTEIN"/>
    <property type="match status" value="1"/>
</dbReference>
<keyword evidence="1" id="KW-0812">Transmembrane</keyword>
<accession>A0A510HGL3</accession>
<dbReference type="Pfam" id="PF03713">
    <property type="entry name" value="DUF305"/>
    <property type="match status" value="1"/>
</dbReference>
<keyword evidence="1" id="KW-0472">Membrane</keyword>
<dbReference type="InterPro" id="IPR005183">
    <property type="entry name" value="DUF305_CopM-like"/>
</dbReference>
<feature type="transmembrane region" description="Helical" evidence="1">
    <location>
        <begin position="111"/>
        <end position="129"/>
    </location>
</feature>
<dbReference type="InterPro" id="IPR012347">
    <property type="entry name" value="Ferritin-like"/>
</dbReference>
<feature type="transmembrane region" description="Helical" evidence="1">
    <location>
        <begin position="18"/>
        <end position="39"/>
    </location>
</feature>
<keyword evidence="1" id="KW-1133">Transmembrane helix</keyword>
<dbReference type="RefSeq" id="WP_228033668.1">
    <property type="nucleotide sequence ID" value="NZ_AP019791.1"/>
</dbReference>
<name>A0A510HGL3_9ACTN</name>
<feature type="transmembrane region" description="Helical" evidence="1">
    <location>
        <begin position="45"/>
        <end position="67"/>
    </location>
</feature>